<dbReference type="PRINTS" id="PR00725">
    <property type="entry name" value="DADACBPTASE1"/>
</dbReference>
<keyword evidence="7" id="KW-0732">Signal</keyword>
<feature type="binding site" evidence="14">
    <location>
        <position position="253"/>
    </location>
    <ligand>
        <name>substrate</name>
    </ligand>
</feature>
<dbReference type="GO" id="GO:0071555">
    <property type="term" value="P:cell wall organization"/>
    <property type="evidence" value="ECO:0007669"/>
    <property type="project" value="UniProtKB-KW"/>
</dbReference>
<dbReference type="Gene3D" id="3.40.710.10">
    <property type="entry name" value="DD-peptidase/beta-lactamase superfamily"/>
    <property type="match status" value="1"/>
</dbReference>
<feature type="active site" evidence="13">
    <location>
        <position position="151"/>
    </location>
</feature>
<evidence type="ECO:0000259" key="16">
    <source>
        <dbReference type="SMART" id="SM00936"/>
    </source>
</evidence>
<evidence type="ECO:0000256" key="11">
    <source>
        <dbReference type="ARBA" id="ARBA00023316"/>
    </source>
</evidence>
<protein>
    <recommendedName>
        <fullName evidence="4">serine-type D-Ala-D-Ala carboxypeptidase</fullName>
        <ecNumber evidence="4">3.4.16.4</ecNumber>
    </recommendedName>
</protein>
<dbReference type="EC" id="3.4.16.4" evidence="4"/>
<dbReference type="UniPathway" id="UPA00219"/>
<evidence type="ECO:0000256" key="9">
    <source>
        <dbReference type="ARBA" id="ARBA00022960"/>
    </source>
</evidence>
<dbReference type="Pfam" id="PF00768">
    <property type="entry name" value="Peptidase_S11"/>
    <property type="match status" value="1"/>
</dbReference>
<dbReference type="InterPro" id="IPR015956">
    <property type="entry name" value="Peniciliin-bd_prot_C_sf"/>
</dbReference>
<dbReference type="STRING" id="1945520.A1019T_01398"/>
<dbReference type="GO" id="GO:0008360">
    <property type="term" value="P:regulation of cell shape"/>
    <property type="evidence" value="ECO:0007669"/>
    <property type="project" value="UniProtKB-KW"/>
</dbReference>
<keyword evidence="9" id="KW-0133">Cell shape</keyword>
<evidence type="ECO:0000256" key="5">
    <source>
        <dbReference type="ARBA" id="ARBA00022645"/>
    </source>
</evidence>
<comment type="pathway">
    <text evidence="2">Cell wall biogenesis; peptidoglycan biosynthesis.</text>
</comment>
<comment type="function">
    <text evidence="1">Removes C-terminal D-alanyl residues from sugar-peptide cell wall precursors.</text>
</comment>
<dbReference type="SUPFAM" id="SSF56601">
    <property type="entry name" value="beta-lactamase/transpeptidase-like"/>
    <property type="match status" value="1"/>
</dbReference>
<dbReference type="PANTHER" id="PTHR21581">
    <property type="entry name" value="D-ALANYL-D-ALANINE CARBOXYPEPTIDASE"/>
    <property type="match status" value="1"/>
</dbReference>
<dbReference type="GO" id="GO:0009002">
    <property type="term" value="F:serine-type D-Ala-D-Ala carboxypeptidase activity"/>
    <property type="evidence" value="ECO:0007669"/>
    <property type="project" value="UniProtKB-EC"/>
</dbReference>
<feature type="domain" description="Peptidase S11 D-Ala-D-Ala carboxypeptidase A C-terminal" evidence="16">
    <location>
        <begin position="303"/>
        <end position="393"/>
    </location>
</feature>
<evidence type="ECO:0000256" key="8">
    <source>
        <dbReference type="ARBA" id="ARBA00022801"/>
    </source>
</evidence>
<dbReference type="GO" id="GO:0006508">
    <property type="term" value="P:proteolysis"/>
    <property type="evidence" value="ECO:0007669"/>
    <property type="project" value="UniProtKB-KW"/>
</dbReference>
<dbReference type="Pfam" id="PF07943">
    <property type="entry name" value="PBP5_C"/>
    <property type="match status" value="1"/>
</dbReference>
<dbReference type="Proteomes" id="UP000188169">
    <property type="component" value="Unassembled WGS sequence"/>
</dbReference>
<evidence type="ECO:0000313" key="17">
    <source>
        <dbReference type="EMBL" id="SJM37426.1"/>
    </source>
</evidence>
<keyword evidence="6" id="KW-0645">Protease</keyword>
<gene>
    <name evidence="17" type="primary">dacA</name>
    <name evidence="17" type="ORF">A1019T_01398</name>
</gene>
<dbReference type="AlphaFoldDB" id="A0A1R4EG18"/>
<accession>A0A1R4EG18</accession>
<dbReference type="InterPro" id="IPR012338">
    <property type="entry name" value="Beta-lactam/transpept-like"/>
</dbReference>
<dbReference type="PANTHER" id="PTHR21581:SF6">
    <property type="entry name" value="TRAFFICKING PROTEIN PARTICLE COMPLEX SUBUNIT 12"/>
    <property type="match status" value="1"/>
</dbReference>
<dbReference type="InterPro" id="IPR037167">
    <property type="entry name" value="Peptidase_S11_C_sf"/>
</dbReference>
<reference evidence="18" key="1">
    <citation type="submission" date="2017-02" db="EMBL/GenBank/DDBJ databases">
        <authorList>
            <person name="Mornico D."/>
        </authorList>
    </citation>
    <scope>NUCLEOTIDE SEQUENCE [LARGE SCALE GENOMIC DNA]</scope>
</reference>
<evidence type="ECO:0000256" key="7">
    <source>
        <dbReference type="ARBA" id="ARBA00022729"/>
    </source>
</evidence>
<keyword evidence="18" id="KW-1185">Reference proteome</keyword>
<organism evidence="17 18">
    <name type="scientific">Psychrobacter pasteurii</name>
    <dbReference type="NCBI Taxonomy" id="1945520"/>
    <lineage>
        <taxon>Bacteria</taxon>
        <taxon>Pseudomonadati</taxon>
        <taxon>Pseudomonadota</taxon>
        <taxon>Gammaproteobacteria</taxon>
        <taxon>Moraxellales</taxon>
        <taxon>Moraxellaceae</taxon>
        <taxon>Psychrobacter</taxon>
    </lineage>
</organism>
<evidence type="ECO:0000256" key="6">
    <source>
        <dbReference type="ARBA" id="ARBA00022670"/>
    </source>
</evidence>
<dbReference type="SMART" id="SM00936">
    <property type="entry name" value="PBP5_C"/>
    <property type="match status" value="1"/>
</dbReference>
<name>A0A1R4EG18_9GAMM</name>
<comment type="similarity">
    <text evidence="3 15">Belongs to the peptidase S11 family.</text>
</comment>
<dbReference type="Gene3D" id="2.60.410.10">
    <property type="entry name" value="D-Ala-D-Ala carboxypeptidase, C-terminal domain"/>
    <property type="match status" value="1"/>
</dbReference>
<dbReference type="SUPFAM" id="SSF69189">
    <property type="entry name" value="Penicillin-binding protein associated domain"/>
    <property type="match status" value="1"/>
</dbReference>
<dbReference type="EMBL" id="FUGD01000086">
    <property type="protein sequence ID" value="SJM37426.1"/>
    <property type="molecule type" value="Genomic_DNA"/>
</dbReference>
<evidence type="ECO:0000313" key="18">
    <source>
        <dbReference type="Proteomes" id="UP000188169"/>
    </source>
</evidence>
<evidence type="ECO:0000256" key="13">
    <source>
        <dbReference type="PIRSR" id="PIRSR618044-1"/>
    </source>
</evidence>
<dbReference type="InterPro" id="IPR001967">
    <property type="entry name" value="Peptidase_S11_N"/>
</dbReference>
<evidence type="ECO:0000256" key="2">
    <source>
        <dbReference type="ARBA" id="ARBA00004752"/>
    </source>
</evidence>
<keyword evidence="8 17" id="KW-0378">Hydrolase</keyword>
<evidence type="ECO:0000256" key="12">
    <source>
        <dbReference type="ARBA" id="ARBA00034000"/>
    </source>
</evidence>
<evidence type="ECO:0000256" key="1">
    <source>
        <dbReference type="ARBA" id="ARBA00003217"/>
    </source>
</evidence>
<evidence type="ECO:0000256" key="14">
    <source>
        <dbReference type="PIRSR" id="PIRSR618044-2"/>
    </source>
</evidence>
<evidence type="ECO:0000256" key="3">
    <source>
        <dbReference type="ARBA" id="ARBA00007164"/>
    </source>
</evidence>
<dbReference type="InterPro" id="IPR018044">
    <property type="entry name" value="Peptidase_S11"/>
</dbReference>
<feature type="active site" description="Proton acceptor" evidence="13">
    <location>
        <position position="91"/>
    </location>
</feature>
<evidence type="ECO:0000256" key="4">
    <source>
        <dbReference type="ARBA" id="ARBA00012448"/>
    </source>
</evidence>
<keyword evidence="5 17" id="KW-0121">Carboxypeptidase</keyword>
<proteinExistence type="inferred from homology"/>
<keyword evidence="10" id="KW-0573">Peptidoglycan synthesis</keyword>
<dbReference type="GO" id="GO:0009252">
    <property type="term" value="P:peptidoglycan biosynthetic process"/>
    <property type="evidence" value="ECO:0007669"/>
    <property type="project" value="UniProtKB-UniPathway"/>
</dbReference>
<dbReference type="InterPro" id="IPR012907">
    <property type="entry name" value="Peptidase_S11_C"/>
</dbReference>
<evidence type="ECO:0000256" key="15">
    <source>
        <dbReference type="RuleBase" id="RU004016"/>
    </source>
</evidence>
<keyword evidence="11" id="KW-0961">Cell wall biogenesis/degradation</keyword>
<feature type="active site" description="Acyl-ester intermediate" evidence="13">
    <location>
        <position position="88"/>
    </location>
</feature>
<sequence>MTKYGVLDMTAPANKLLPSLLVKTNTVTPLSIVKSFVLGSGLLAVSAAASAAPVPPPEMDNTAYILMDYDTGAILAEKNADQPLPPASLTKMMTSHIIEKKLIAGELKEQDPVLMSENAWCRGASNQSCMYVPVNKTASVIDMLRGIIIQSGNDASKAMAEHIAGSEQAFAQLMNAEAKELGMTNTNFVNATGMPAENHHASARDLAILSRAIINQGGDYYKLYSEKEFTYNNITQGNRNALLRTDTTVDGLKTGHTDAAGYCLAASSLRNEMRLISVIMGSKSMQERADQSRELLNWGFGHFDTKVVAPANQFVDTVPVYFGEENSVKAATGEALKVLIAKTQSDQVSTVINISDNIQAPIAKGQEVGRMMAVIEGKSVASVPIVATEAVEKSGIFKRAWQHIAKFFSNLF</sequence>
<evidence type="ECO:0000256" key="10">
    <source>
        <dbReference type="ARBA" id="ARBA00022984"/>
    </source>
</evidence>
<comment type="catalytic activity">
    <reaction evidence="12">
        <text>Preferential cleavage: (Ac)2-L-Lys-D-Ala-|-D-Ala. Also transpeptidation of peptidyl-alanyl moieties that are N-acyl substituents of D-alanine.</text>
        <dbReference type="EC" id="3.4.16.4"/>
    </reaction>
</comment>